<dbReference type="CDD" id="cd00592">
    <property type="entry name" value="HTH_MerR-like"/>
    <property type="match status" value="1"/>
</dbReference>
<evidence type="ECO:0000256" key="1">
    <source>
        <dbReference type="ARBA" id="ARBA00023125"/>
    </source>
</evidence>
<evidence type="ECO:0000259" key="2">
    <source>
        <dbReference type="PROSITE" id="PS50937"/>
    </source>
</evidence>
<feature type="domain" description="HTH merR-type" evidence="2">
    <location>
        <begin position="4"/>
        <end position="73"/>
    </location>
</feature>
<dbReference type="InterPro" id="IPR009061">
    <property type="entry name" value="DNA-bd_dom_put_sf"/>
</dbReference>
<dbReference type="SUPFAM" id="SSF46955">
    <property type="entry name" value="Putative DNA-binding domain"/>
    <property type="match status" value="1"/>
</dbReference>
<dbReference type="PROSITE" id="PS50937">
    <property type="entry name" value="HTH_MERR_2"/>
    <property type="match status" value="1"/>
</dbReference>
<dbReference type="Pfam" id="PF13411">
    <property type="entry name" value="MerR_1"/>
    <property type="match status" value="1"/>
</dbReference>
<keyword evidence="4" id="KW-1185">Reference proteome</keyword>
<dbReference type="InterPro" id="IPR047057">
    <property type="entry name" value="MerR_fam"/>
</dbReference>
<proteinExistence type="predicted"/>
<organism evidence="3 4">
    <name type="scientific">Blautia hominis</name>
    <dbReference type="NCBI Taxonomy" id="2025493"/>
    <lineage>
        <taxon>Bacteria</taxon>
        <taxon>Bacillati</taxon>
        <taxon>Bacillota</taxon>
        <taxon>Clostridia</taxon>
        <taxon>Lachnospirales</taxon>
        <taxon>Lachnospiraceae</taxon>
        <taxon>Blautia</taxon>
    </lineage>
</organism>
<dbReference type="Gene3D" id="1.10.1660.10">
    <property type="match status" value="1"/>
</dbReference>
<dbReference type="EMBL" id="BAABYW010000001">
    <property type="protein sequence ID" value="GAA6410302.1"/>
    <property type="molecule type" value="Genomic_DNA"/>
</dbReference>
<keyword evidence="1" id="KW-0238">DNA-binding</keyword>
<dbReference type="InterPro" id="IPR000551">
    <property type="entry name" value="MerR-type_HTH_dom"/>
</dbReference>
<dbReference type="Proteomes" id="UP001600943">
    <property type="component" value="Unassembled WGS sequence"/>
</dbReference>
<dbReference type="RefSeq" id="WP_390408635.1">
    <property type="nucleotide sequence ID" value="NZ_BAABYW010000001.1"/>
</dbReference>
<evidence type="ECO:0000313" key="3">
    <source>
        <dbReference type="EMBL" id="GAA6410302.1"/>
    </source>
</evidence>
<accession>A0ABQ0BFS6</accession>
<name>A0ABQ0BFS6_9FIRM</name>
<dbReference type="SMART" id="SM00422">
    <property type="entry name" value="HTH_MERR"/>
    <property type="match status" value="1"/>
</dbReference>
<evidence type="ECO:0000313" key="4">
    <source>
        <dbReference type="Proteomes" id="UP001600943"/>
    </source>
</evidence>
<dbReference type="PANTHER" id="PTHR30204:SF96">
    <property type="entry name" value="CHROMOSOME-ANCHORING PROTEIN RACA"/>
    <property type="match status" value="1"/>
</dbReference>
<comment type="caution">
    <text evidence="3">The sequence shown here is derived from an EMBL/GenBank/DDBJ whole genome shotgun (WGS) entry which is preliminary data.</text>
</comment>
<reference evidence="3 4" key="1">
    <citation type="submission" date="2024-04" db="EMBL/GenBank/DDBJ databases">
        <title>Defined microbial consortia suppress multidrug-resistant proinflammatory Enterobacteriaceae via ecological control.</title>
        <authorList>
            <person name="Furuichi M."/>
            <person name="Kawaguchi T."/>
            <person name="Pust M."/>
            <person name="Yasuma K."/>
            <person name="Plichta D."/>
            <person name="Hasegawa N."/>
            <person name="Ohya T."/>
            <person name="Bhattarai S."/>
            <person name="Sasajima S."/>
            <person name="Aoto Y."/>
            <person name="Tuganbaev T."/>
            <person name="Yaginuma M."/>
            <person name="Ueda M."/>
            <person name="Okahashi N."/>
            <person name="Amafuji K."/>
            <person name="Kiridooshi Y."/>
            <person name="Sugita K."/>
            <person name="Strazar M."/>
            <person name="Skelly A."/>
            <person name="Suda W."/>
            <person name="Hattori M."/>
            <person name="Nakamoto N."/>
            <person name="Caballero S."/>
            <person name="Norman J."/>
            <person name="Olle B."/>
            <person name="Tanoue T."/>
            <person name="Arita M."/>
            <person name="Bucci V."/>
            <person name="Atarashi K."/>
            <person name="Xavier R."/>
            <person name="Honda K."/>
        </authorList>
    </citation>
    <scope>NUCLEOTIDE SEQUENCE [LARGE SCALE GENOMIC DNA]</scope>
    <source>
        <strain evidence="4">k04-0078-D8-1</strain>
    </source>
</reference>
<protein>
    <recommendedName>
        <fullName evidence="2">HTH merR-type domain-containing protein</fullName>
    </recommendedName>
</protein>
<dbReference type="PANTHER" id="PTHR30204">
    <property type="entry name" value="REDOX-CYCLING DRUG-SENSING TRANSCRIPTIONAL ACTIVATOR SOXR"/>
    <property type="match status" value="1"/>
</dbReference>
<gene>
    <name evidence="3" type="ORF">K040078D81_44190</name>
</gene>
<sequence>MSKNISIEEMAKCYNITIDTVEYFEKAGLFKSSISNGSTAPKYSTLDLSKLLEVLYYRCLGFSVDEIKKLVKHKLLGELTYASEFVKIVNLMRDNLGMDSVALDKQFRENISESTVYKDAEVIQYISEKREEVVKKYNEIK</sequence>